<dbReference type="OrthoDB" id="9796032at2"/>
<evidence type="ECO:0000256" key="2">
    <source>
        <dbReference type="ARBA" id="ARBA00022801"/>
    </source>
</evidence>
<dbReference type="GO" id="GO:0005737">
    <property type="term" value="C:cytoplasm"/>
    <property type="evidence" value="ECO:0007669"/>
    <property type="project" value="TreeGrafter"/>
</dbReference>
<dbReference type="AlphaFoldDB" id="A0A1X7HY33"/>
<evidence type="ECO:0000313" key="5">
    <source>
        <dbReference type="Proteomes" id="UP000192980"/>
    </source>
</evidence>
<dbReference type="GO" id="GO:0002953">
    <property type="term" value="F:5'-deoxynucleotidase activity"/>
    <property type="evidence" value="ECO:0007669"/>
    <property type="project" value="InterPro"/>
</dbReference>
<dbReference type="InterPro" id="IPR006674">
    <property type="entry name" value="HD_domain"/>
</dbReference>
<keyword evidence="1" id="KW-0479">Metal-binding</keyword>
<protein>
    <submittedName>
        <fullName evidence="4">Putative hydrolases of HD superfamily</fullName>
    </submittedName>
</protein>
<reference evidence="4 5" key="1">
    <citation type="submission" date="2017-04" db="EMBL/GenBank/DDBJ databases">
        <authorList>
            <person name="Afonso C.L."/>
            <person name="Miller P.J."/>
            <person name="Scott M.A."/>
            <person name="Spackman E."/>
            <person name="Goraichik I."/>
            <person name="Dimitrov K.M."/>
            <person name="Suarez D.L."/>
            <person name="Swayne D.E."/>
        </authorList>
    </citation>
    <scope>NUCLEOTIDE SEQUENCE [LARGE SCALE GENOMIC DNA]</scope>
    <source>
        <strain evidence="4 5">DSM 22418</strain>
    </source>
</reference>
<sequence length="184" mass="21602">MEKLIIALTELEKLKYVERGTNVKGRKESTAEHSWSCLLIADILIDYVEEPLNRLKVIEYLIYHDIVEVYAGDAKFNNPEEMKLKHQKEEQALEKIKTLIPNKLRFEKIVSEYEKRATREAEFAKAVDCLDACIRNINDDTKSNNDGFTEVLIRNKYLPHVSKFDITKELFEHLIHRLQVLNKL</sequence>
<gene>
    <name evidence="4" type="ORF">SAMN05660862_0146</name>
</gene>
<evidence type="ECO:0000313" key="4">
    <source>
        <dbReference type="EMBL" id="SMG06349.1"/>
    </source>
</evidence>
<dbReference type="EMBL" id="FXAU01000001">
    <property type="protein sequence ID" value="SMG06349.1"/>
    <property type="molecule type" value="Genomic_DNA"/>
</dbReference>
<keyword evidence="2 4" id="KW-0378">Hydrolase</keyword>
<dbReference type="RefSeq" id="WP_058699739.1">
    <property type="nucleotide sequence ID" value="NZ_FXAU01000001.1"/>
</dbReference>
<evidence type="ECO:0000256" key="1">
    <source>
        <dbReference type="ARBA" id="ARBA00022723"/>
    </source>
</evidence>
<accession>A0A1X7HY33</accession>
<keyword evidence="5" id="KW-1185">Reference proteome</keyword>
<dbReference type="Pfam" id="PF13023">
    <property type="entry name" value="HD_3"/>
    <property type="match status" value="1"/>
</dbReference>
<proteinExistence type="predicted"/>
<dbReference type="Gene3D" id="1.10.3210.10">
    <property type="entry name" value="Hypothetical protein af1432"/>
    <property type="match status" value="1"/>
</dbReference>
<dbReference type="Proteomes" id="UP000192980">
    <property type="component" value="Unassembled WGS sequence"/>
</dbReference>
<dbReference type="PANTHER" id="PTHR11845:SF13">
    <property type="entry name" value="5'-DEOXYNUCLEOTIDASE HDDC2"/>
    <property type="match status" value="1"/>
</dbReference>
<feature type="domain" description="HD" evidence="3">
    <location>
        <begin position="11"/>
        <end position="146"/>
    </location>
</feature>
<dbReference type="InterPro" id="IPR039356">
    <property type="entry name" value="YfbR/HDDC2"/>
</dbReference>
<dbReference type="STRING" id="561061.SAMN05660862_0146"/>
<dbReference type="SUPFAM" id="SSF109604">
    <property type="entry name" value="HD-domain/PDEase-like"/>
    <property type="match status" value="1"/>
</dbReference>
<organism evidence="4 5">
    <name type="scientific">Sphingobacterium psychroaquaticum</name>
    <dbReference type="NCBI Taxonomy" id="561061"/>
    <lineage>
        <taxon>Bacteria</taxon>
        <taxon>Pseudomonadati</taxon>
        <taxon>Bacteroidota</taxon>
        <taxon>Sphingobacteriia</taxon>
        <taxon>Sphingobacteriales</taxon>
        <taxon>Sphingobacteriaceae</taxon>
        <taxon>Sphingobacterium</taxon>
    </lineage>
</organism>
<dbReference type="GO" id="GO:0046872">
    <property type="term" value="F:metal ion binding"/>
    <property type="evidence" value="ECO:0007669"/>
    <property type="project" value="UniProtKB-KW"/>
</dbReference>
<evidence type="ECO:0000259" key="3">
    <source>
        <dbReference type="Pfam" id="PF13023"/>
    </source>
</evidence>
<dbReference type="PANTHER" id="PTHR11845">
    <property type="entry name" value="5'-DEOXYNUCLEOTIDASE HDDC2"/>
    <property type="match status" value="1"/>
</dbReference>
<name>A0A1X7HY33_9SPHI</name>